<evidence type="ECO:0000313" key="1">
    <source>
        <dbReference type="EMBL" id="CAC5420602.1"/>
    </source>
</evidence>
<reference evidence="1 2" key="1">
    <citation type="submission" date="2020-06" db="EMBL/GenBank/DDBJ databases">
        <authorList>
            <person name="Li R."/>
            <person name="Bekaert M."/>
        </authorList>
    </citation>
    <scope>NUCLEOTIDE SEQUENCE [LARGE SCALE GENOMIC DNA]</scope>
    <source>
        <strain evidence="2">wild</strain>
    </source>
</reference>
<dbReference type="Proteomes" id="UP000507470">
    <property type="component" value="Unassembled WGS sequence"/>
</dbReference>
<dbReference type="AlphaFoldDB" id="A0A6J8ELH4"/>
<proteinExistence type="predicted"/>
<dbReference type="EMBL" id="CACVKT020009160">
    <property type="protein sequence ID" value="CAC5420602.1"/>
    <property type="molecule type" value="Genomic_DNA"/>
</dbReference>
<name>A0A6J8ELH4_MYTCO</name>
<sequence length="232" mass="25969">MKYCDIVLLLTNKLTKAVYPEENVKYVKVRCVSKKDLNRNKFQVLKVNDYFDISEDEFDSDEIPNQFTSKNVSSGDVYYDGASEEQELNVDLDSIASAEDFGVTTCNSPEGLSDEELTDLQHELGLIAEEFESETPLENTDCIVISDSEEDDNSPEATVVATTTTTVILTLIRKDLAYSDGSMETTRNSTVSYSTGVDPESIDFEHLVMTVIDEIPNHFKKKTSRYTSSNTS</sequence>
<dbReference type="OrthoDB" id="10504547at2759"/>
<evidence type="ECO:0000313" key="2">
    <source>
        <dbReference type="Proteomes" id="UP000507470"/>
    </source>
</evidence>
<keyword evidence="2" id="KW-1185">Reference proteome</keyword>
<accession>A0A6J8ELH4</accession>
<protein>
    <submittedName>
        <fullName evidence="1">Uncharacterized protein</fullName>
    </submittedName>
</protein>
<organism evidence="1 2">
    <name type="scientific">Mytilus coruscus</name>
    <name type="common">Sea mussel</name>
    <dbReference type="NCBI Taxonomy" id="42192"/>
    <lineage>
        <taxon>Eukaryota</taxon>
        <taxon>Metazoa</taxon>
        <taxon>Spiralia</taxon>
        <taxon>Lophotrochozoa</taxon>
        <taxon>Mollusca</taxon>
        <taxon>Bivalvia</taxon>
        <taxon>Autobranchia</taxon>
        <taxon>Pteriomorphia</taxon>
        <taxon>Mytilida</taxon>
        <taxon>Mytiloidea</taxon>
        <taxon>Mytilidae</taxon>
        <taxon>Mytilinae</taxon>
        <taxon>Mytilus</taxon>
    </lineage>
</organism>
<gene>
    <name evidence="1" type="ORF">MCOR_52815</name>
</gene>